<dbReference type="SUPFAM" id="SSF141371">
    <property type="entry name" value="PilZ domain-like"/>
    <property type="match status" value="1"/>
</dbReference>
<proteinExistence type="predicted"/>
<evidence type="ECO:0000313" key="2">
    <source>
        <dbReference type="EMBL" id="MFD1302651.1"/>
    </source>
</evidence>
<evidence type="ECO:0000259" key="1">
    <source>
        <dbReference type="Pfam" id="PF07238"/>
    </source>
</evidence>
<sequence>MSENRREARQRTFLKGRIIFNNGAASMDCLVRDMSSTGARLALTETATLPDVFDLFIPQKERTYKASLRWRRSDGIGIAFVDEAAASPAPAAAPSAPVAAAQDQSAAMLALVRRIGELEAENAALRRLIAAVPAVA</sequence>
<gene>
    <name evidence="2" type="ORF">ACFQ4G_13830</name>
</gene>
<evidence type="ECO:0000313" key="3">
    <source>
        <dbReference type="Proteomes" id="UP001597176"/>
    </source>
</evidence>
<protein>
    <submittedName>
        <fullName evidence="2">PilZ domain-containing protein</fullName>
    </submittedName>
</protein>
<name>A0ABW3X0V2_9HYPH</name>
<organism evidence="2 3">
    <name type="scientific">Methylobacterium marchantiae</name>
    <dbReference type="NCBI Taxonomy" id="600331"/>
    <lineage>
        <taxon>Bacteria</taxon>
        <taxon>Pseudomonadati</taxon>
        <taxon>Pseudomonadota</taxon>
        <taxon>Alphaproteobacteria</taxon>
        <taxon>Hyphomicrobiales</taxon>
        <taxon>Methylobacteriaceae</taxon>
        <taxon>Methylobacterium</taxon>
    </lineage>
</organism>
<dbReference type="Proteomes" id="UP001597176">
    <property type="component" value="Unassembled WGS sequence"/>
</dbReference>
<dbReference type="RefSeq" id="WP_238207466.1">
    <property type="nucleotide sequence ID" value="NZ_JBHTND010000017.1"/>
</dbReference>
<reference evidence="3" key="1">
    <citation type="journal article" date="2019" name="Int. J. Syst. Evol. Microbiol.">
        <title>The Global Catalogue of Microorganisms (GCM) 10K type strain sequencing project: providing services to taxonomists for standard genome sequencing and annotation.</title>
        <authorList>
            <consortium name="The Broad Institute Genomics Platform"/>
            <consortium name="The Broad Institute Genome Sequencing Center for Infectious Disease"/>
            <person name="Wu L."/>
            <person name="Ma J."/>
        </authorList>
    </citation>
    <scope>NUCLEOTIDE SEQUENCE [LARGE SCALE GENOMIC DNA]</scope>
    <source>
        <strain evidence="3">CCUG 56108</strain>
    </source>
</reference>
<dbReference type="Gene3D" id="2.40.10.220">
    <property type="entry name" value="predicted glycosyltransferase like domains"/>
    <property type="match status" value="1"/>
</dbReference>
<comment type="caution">
    <text evidence="2">The sequence shown here is derived from an EMBL/GenBank/DDBJ whole genome shotgun (WGS) entry which is preliminary data.</text>
</comment>
<feature type="domain" description="PilZ" evidence="1">
    <location>
        <begin position="4"/>
        <end position="82"/>
    </location>
</feature>
<accession>A0ABW3X0V2</accession>
<dbReference type="EMBL" id="JBHTND010000017">
    <property type="protein sequence ID" value="MFD1302651.1"/>
    <property type="molecule type" value="Genomic_DNA"/>
</dbReference>
<dbReference type="Pfam" id="PF07238">
    <property type="entry name" value="PilZ"/>
    <property type="match status" value="1"/>
</dbReference>
<keyword evidence="3" id="KW-1185">Reference proteome</keyword>
<dbReference type="InterPro" id="IPR009875">
    <property type="entry name" value="PilZ_domain"/>
</dbReference>